<organism evidence="2 3">
    <name type="scientific">Eumeta variegata</name>
    <name type="common">Bagworm moth</name>
    <name type="synonym">Eumeta japonica</name>
    <dbReference type="NCBI Taxonomy" id="151549"/>
    <lineage>
        <taxon>Eukaryota</taxon>
        <taxon>Metazoa</taxon>
        <taxon>Ecdysozoa</taxon>
        <taxon>Arthropoda</taxon>
        <taxon>Hexapoda</taxon>
        <taxon>Insecta</taxon>
        <taxon>Pterygota</taxon>
        <taxon>Neoptera</taxon>
        <taxon>Endopterygota</taxon>
        <taxon>Lepidoptera</taxon>
        <taxon>Glossata</taxon>
        <taxon>Ditrysia</taxon>
        <taxon>Tineoidea</taxon>
        <taxon>Psychidae</taxon>
        <taxon>Oiketicinae</taxon>
        <taxon>Eumeta</taxon>
    </lineage>
</organism>
<evidence type="ECO:0000256" key="1">
    <source>
        <dbReference type="SAM" id="MobiDB-lite"/>
    </source>
</evidence>
<protein>
    <submittedName>
        <fullName evidence="2">Uncharacterized protein</fullName>
    </submittedName>
</protein>
<accession>A0A4C1U0S0</accession>
<gene>
    <name evidence="2" type="ORF">EVAR_75172_1</name>
</gene>
<evidence type="ECO:0000313" key="2">
    <source>
        <dbReference type="EMBL" id="GBP19879.1"/>
    </source>
</evidence>
<name>A0A4C1U0S0_EUMVA</name>
<feature type="region of interest" description="Disordered" evidence="1">
    <location>
        <begin position="66"/>
        <end position="85"/>
    </location>
</feature>
<keyword evidence="3" id="KW-1185">Reference proteome</keyword>
<evidence type="ECO:0000313" key="3">
    <source>
        <dbReference type="Proteomes" id="UP000299102"/>
    </source>
</evidence>
<reference evidence="2 3" key="1">
    <citation type="journal article" date="2019" name="Commun. Biol.">
        <title>The bagworm genome reveals a unique fibroin gene that provides high tensile strength.</title>
        <authorList>
            <person name="Kono N."/>
            <person name="Nakamura H."/>
            <person name="Ohtoshi R."/>
            <person name="Tomita M."/>
            <person name="Numata K."/>
            <person name="Arakawa K."/>
        </authorList>
    </citation>
    <scope>NUCLEOTIDE SEQUENCE [LARGE SCALE GENOMIC DNA]</scope>
</reference>
<dbReference type="EMBL" id="BGZK01000112">
    <property type="protein sequence ID" value="GBP19879.1"/>
    <property type="molecule type" value="Genomic_DNA"/>
</dbReference>
<sequence>MNEKILNCSYEPVTTASNGDGGPAGAGRAASRGGLPSRPIPRLGRALLVRRFCKWVRCYSAPRPLRPARSPPRVPRHLALARQPARPSMSYVPPCIIERVENYRRARSEVQPPAPGPPPLANKLFLASAN</sequence>
<dbReference type="Proteomes" id="UP000299102">
    <property type="component" value="Unassembled WGS sequence"/>
</dbReference>
<dbReference type="AlphaFoldDB" id="A0A4C1U0S0"/>
<proteinExistence type="predicted"/>
<feature type="compositionally biased region" description="Low complexity" evidence="1">
    <location>
        <begin position="26"/>
        <end position="37"/>
    </location>
</feature>
<comment type="caution">
    <text evidence="2">The sequence shown here is derived from an EMBL/GenBank/DDBJ whole genome shotgun (WGS) entry which is preliminary data.</text>
</comment>
<feature type="region of interest" description="Disordered" evidence="1">
    <location>
        <begin position="12"/>
        <end position="37"/>
    </location>
</feature>